<proteinExistence type="predicted"/>
<dbReference type="GeneID" id="13796345"/>
<reference evidence="2 3" key="1">
    <citation type="journal article" date="2012" name="Environ. Microbiol.">
        <title>The genome of the ammonia-oxidizing Candidatus Nitrososphaera gargensis: insights into metabolic versatility and environmental adaptations.</title>
        <authorList>
            <person name="Spang A."/>
            <person name="Poehlein A."/>
            <person name="Offre P."/>
            <person name="Zumbragel S."/>
            <person name="Haider S."/>
            <person name="Rychlik N."/>
            <person name="Nowka B."/>
            <person name="Schmeisser C."/>
            <person name="Lebedeva E.V."/>
            <person name="Rattei T."/>
            <person name="Bohm C."/>
            <person name="Schmid M."/>
            <person name="Galushko A."/>
            <person name="Hatzenpichler R."/>
            <person name="Weinmaier T."/>
            <person name="Daniel R."/>
            <person name="Schleper C."/>
            <person name="Spieck E."/>
            <person name="Streit W."/>
            <person name="Wagner M."/>
        </authorList>
    </citation>
    <scope>NUCLEOTIDE SEQUENCE [LARGE SCALE GENOMIC DNA]</scope>
    <source>
        <strain evidence="3">Ga9.2</strain>
    </source>
</reference>
<dbReference type="Proteomes" id="UP000008037">
    <property type="component" value="Chromosome"/>
</dbReference>
<evidence type="ECO:0000313" key="2">
    <source>
        <dbReference type="EMBL" id="AFU57118.1"/>
    </source>
</evidence>
<organism evidence="2 3">
    <name type="scientific">Nitrososphaera gargensis (strain Ga9.2)</name>
    <dbReference type="NCBI Taxonomy" id="1237085"/>
    <lineage>
        <taxon>Archaea</taxon>
        <taxon>Nitrososphaerota</taxon>
        <taxon>Nitrososphaeria</taxon>
        <taxon>Nitrososphaerales</taxon>
        <taxon>Nitrososphaeraceae</taxon>
        <taxon>Nitrososphaera</taxon>
    </lineage>
</organism>
<evidence type="ECO:0000256" key="1">
    <source>
        <dbReference type="SAM" id="MobiDB-lite"/>
    </source>
</evidence>
<dbReference type="HOGENOM" id="CLU_1648357_0_0_2"/>
<sequence>MISSDNEKTATKVVSKSLHEDRLRPVIINQKRREALKRAIKRNTTCIHSTVYSQVTFVCRRITLSYEEGKISEKQAMDLIFEAHDQMAHQGLPKEIVTEEMHKRLDKLEGGDKSLFGIVMANTNSSIYLRKKPSALKEKEEIYDSEEEEKYSESYWADVI</sequence>
<evidence type="ECO:0000313" key="3">
    <source>
        <dbReference type="Proteomes" id="UP000008037"/>
    </source>
</evidence>
<keyword evidence="3" id="KW-1185">Reference proteome</keyword>
<accession>K0IE86</accession>
<name>K0IE86_NITGG</name>
<gene>
    <name evidence="2" type="ordered locus">Ngar_c01690</name>
</gene>
<dbReference type="KEGG" id="nga:Ngar_c01690"/>
<dbReference type="EMBL" id="CP002408">
    <property type="protein sequence ID" value="AFU57118.1"/>
    <property type="molecule type" value="Genomic_DNA"/>
</dbReference>
<protein>
    <submittedName>
        <fullName evidence="2">Uncharacterized protein</fullName>
    </submittedName>
</protein>
<dbReference type="RefSeq" id="WP_015017691.1">
    <property type="nucleotide sequence ID" value="NC_018719.1"/>
</dbReference>
<dbReference type="BioCyc" id="CNIT1237085:G1324-169-MONOMER"/>
<dbReference type="InParanoid" id="K0IE86"/>
<dbReference type="AlphaFoldDB" id="K0IE86"/>
<dbReference type="STRING" id="1237085.Ngar_c01690"/>
<feature type="region of interest" description="Disordered" evidence="1">
    <location>
        <begin position="139"/>
        <end position="160"/>
    </location>
</feature>